<dbReference type="STRING" id="665467.SAMN02982931_01935"/>
<dbReference type="Proteomes" id="UP000199071">
    <property type="component" value="Unassembled WGS sequence"/>
</dbReference>
<keyword evidence="2" id="KW-0560">Oxidoreductase</keyword>
<comment type="similarity">
    <text evidence="1">Belongs to the short-chain dehydrogenases/reductases (SDR) family.</text>
</comment>
<dbReference type="FunFam" id="3.40.50.720:FF:000084">
    <property type="entry name" value="Short-chain dehydrogenase reductase"/>
    <property type="match status" value="1"/>
</dbReference>
<dbReference type="Gene3D" id="3.40.50.720">
    <property type="entry name" value="NAD(P)-binding Rossmann-like Domain"/>
    <property type="match status" value="1"/>
</dbReference>
<accession>A0A1G6BWH3</accession>
<name>A0A1G6BWH3_9HYPH</name>
<reference evidence="3 4" key="1">
    <citation type="submission" date="2016-10" db="EMBL/GenBank/DDBJ databases">
        <authorList>
            <person name="de Groot N.N."/>
        </authorList>
    </citation>
    <scope>NUCLEOTIDE SEQUENCE [LARGE SCALE GENOMIC DNA]</scope>
    <source>
        <strain evidence="3 4">ATCC 35022</strain>
    </source>
</reference>
<evidence type="ECO:0000313" key="4">
    <source>
        <dbReference type="Proteomes" id="UP000199071"/>
    </source>
</evidence>
<sequence length="253" mass="25837">MGRFSGQKAVVTGAAGGIGRAIVAQLLDEGATVAGIDRDATPLGEMEAGHPGRFFAVTGDLADTDAARQCVAAAVEKLGGPPQVVVNGAGVYALAPALEVEATDWEFNQAINLRGSFFVAQAAVRARKAAGDTSPMAIVNISSTGALRMGTGDAALSYGASKAGLLGLTTGMAADWAKENVRVNVVVPGVIDTTMVRLMDDPDAGRAWLDARVPMARLGRPEEVAKAVCFLASGDASYITGTQLIVDGGYLCV</sequence>
<gene>
    <name evidence="3" type="ORF">SAMN02982931_01935</name>
</gene>
<dbReference type="InterPro" id="IPR002347">
    <property type="entry name" value="SDR_fam"/>
</dbReference>
<evidence type="ECO:0000256" key="2">
    <source>
        <dbReference type="ARBA" id="ARBA00023002"/>
    </source>
</evidence>
<dbReference type="EMBL" id="FMXQ01000003">
    <property type="protein sequence ID" value="SDB24950.1"/>
    <property type="molecule type" value="Genomic_DNA"/>
</dbReference>
<dbReference type="GO" id="GO:0016491">
    <property type="term" value="F:oxidoreductase activity"/>
    <property type="evidence" value="ECO:0007669"/>
    <property type="project" value="UniProtKB-KW"/>
</dbReference>
<evidence type="ECO:0000313" key="3">
    <source>
        <dbReference type="EMBL" id="SDB24950.1"/>
    </source>
</evidence>
<dbReference type="SUPFAM" id="SSF51735">
    <property type="entry name" value="NAD(P)-binding Rossmann-fold domains"/>
    <property type="match status" value="1"/>
</dbReference>
<dbReference type="Pfam" id="PF13561">
    <property type="entry name" value="adh_short_C2"/>
    <property type="match status" value="1"/>
</dbReference>
<keyword evidence="4" id="KW-1185">Reference proteome</keyword>
<dbReference type="RefSeq" id="WP_090876197.1">
    <property type="nucleotide sequence ID" value="NZ_FMXQ01000003.1"/>
</dbReference>
<dbReference type="CDD" id="cd05233">
    <property type="entry name" value="SDR_c"/>
    <property type="match status" value="1"/>
</dbReference>
<protein>
    <submittedName>
        <fullName evidence="3">Enoyl-(Acyl carrier protein) reductase</fullName>
    </submittedName>
</protein>
<evidence type="ECO:0000256" key="1">
    <source>
        <dbReference type="ARBA" id="ARBA00006484"/>
    </source>
</evidence>
<dbReference type="InterPro" id="IPR036291">
    <property type="entry name" value="NAD(P)-bd_dom_sf"/>
</dbReference>
<dbReference type="PRINTS" id="PR00080">
    <property type="entry name" value="SDRFAMILY"/>
</dbReference>
<dbReference type="PANTHER" id="PTHR24321:SF8">
    <property type="entry name" value="ESTRADIOL 17-BETA-DEHYDROGENASE 8-RELATED"/>
    <property type="match status" value="1"/>
</dbReference>
<dbReference type="PANTHER" id="PTHR24321">
    <property type="entry name" value="DEHYDROGENASES, SHORT CHAIN"/>
    <property type="match status" value="1"/>
</dbReference>
<proteinExistence type="inferred from homology"/>
<organism evidence="3 4">
    <name type="scientific">Bauldia litoralis</name>
    <dbReference type="NCBI Taxonomy" id="665467"/>
    <lineage>
        <taxon>Bacteria</taxon>
        <taxon>Pseudomonadati</taxon>
        <taxon>Pseudomonadota</taxon>
        <taxon>Alphaproteobacteria</taxon>
        <taxon>Hyphomicrobiales</taxon>
        <taxon>Kaistiaceae</taxon>
        <taxon>Bauldia</taxon>
    </lineage>
</organism>
<dbReference type="OrthoDB" id="20590at2"/>
<dbReference type="AlphaFoldDB" id="A0A1G6BWH3"/>
<dbReference type="PRINTS" id="PR00081">
    <property type="entry name" value="GDHRDH"/>
</dbReference>